<dbReference type="SUPFAM" id="SSF54236">
    <property type="entry name" value="Ubiquitin-like"/>
    <property type="match status" value="1"/>
</dbReference>
<accession>A0A0R3UHG4</accession>
<protein>
    <recommendedName>
        <fullName evidence="4">UBX domain-containing protein 4</fullName>
    </recommendedName>
    <alternativeName>
        <fullName evidence="5">UBX domain-containing protein 2</fullName>
    </alternativeName>
</protein>
<sequence>MEWYSGDIGQCVQKVKSDKVLLLVFSKDKENSLSSEIATTLNAASITRHCRNIVCLQLDSDSATFGQFSSAYEVPSLPCIHLISPSGSILAVRTSNFSEDQIASWLSQQVVAYEETVSSDHIATPQPEKVQKQESDESETATNSPPSARQAASGSSSLNDRVQYARQKLEEKRQAQAVEAFQETHEAELNRRSLGHKITDFKRRQQEQEIRERLEEQKRKKMEDRSARQRILAQIEQDRRDRLGVLAPAATPPKSTNFASTAAVNPNEIRLQLRLPDGSYIVGVFPADAHLGTEVRQYIASCVLSTQDPDAVPLDDAVRASFALVLATGFTFRQTRPSPPRQFTSDDENSRTLRDLDLWPSAVLMLHSTNSTSTSRGYLVKYPGNVISRTMEILWGGLRGMRDAIFYLGNGLVYLGQSAWQTLFRSDGRTVESSLPVSPTNRESREPKPGPGVSETTAYRRQGKITRLSHMPDDTDEQARWNGNSTTQL</sequence>
<dbReference type="PROSITE" id="PS50033">
    <property type="entry name" value="UBX"/>
    <property type="match status" value="1"/>
</dbReference>
<dbReference type="Gene3D" id="3.10.20.90">
    <property type="entry name" value="Phosphatidylinositol 3-kinase Catalytic Subunit, Chain A, domain 1"/>
    <property type="match status" value="1"/>
</dbReference>
<feature type="compositionally biased region" description="Basic and acidic residues" evidence="7">
    <location>
        <begin position="470"/>
        <end position="479"/>
    </location>
</feature>
<feature type="compositionally biased region" description="Polar residues" evidence="7">
    <location>
        <begin position="140"/>
        <end position="160"/>
    </location>
</feature>
<dbReference type="STRING" id="53468.A0A0R3UHG4"/>
<reference evidence="11" key="2">
    <citation type="submission" date="2019-11" db="UniProtKB">
        <authorList>
            <consortium name="WormBaseParasite"/>
        </authorList>
    </citation>
    <scope>IDENTIFICATION</scope>
</reference>
<feature type="compositionally biased region" description="Basic and acidic residues" evidence="7">
    <location>
        <begin position="182"/>
        <end position="205"/>
    </location>
</feature>
<organism evidence="11">
    <name type="scientific">Mesocestoides corti</name>
    <name type="common">Flatworm</name>
    <dbReference type="NCBI Taxonomy" id="53468"/>
    <lineage>
        <taxon>Eukaryota</taxon>
        <taxon>Metazoa</taxon>
        <taxon>Spiralia</taxon>
        <taxon>Lophotrochozoa</taxon>
        <taxon>Platyhelminthes</taxon>
        <taxon>Cestoda</taxon>
        <taxon>Eucestoda</taxon>
        <taxon>Cyclophyllidea</taxon>
        <taxon>Mesocestoididae</taxon>
        <taxon>Mesocestoides</taxon>
    </lineage>
</organism>
<dbReference type="GO" id="GO:0006986">
    <property type="term" value="P:response to unfolded protein"/>
    <property type="evidence" value="ECO:0007669"/>
    <property type="project" value="UniProtKB-KW"/>
</dbReference>
<feature type="region of interest" description="Disordered" evidence="7">
    <location>
        <begin position="180"/>
        <end position="205"/>
    </location>
</feature>
<feature type="region of interest" description="Disordered" evidence="7">
    <location>
        <begin position="431"/>
        <end position="489"/>
    </location>
</feature>
<dbReference type="GO" id="GO:0036503">
    <property type="term" value="P:ERAD pathway"/>
    <property type="evidence" value="ECO:0007669"/>
    <property type="project" value="TreeGrafter"/>
</dbReference>
<name>A0A0R3UHG4_MESCO</name>
<comment type="subcellular location">
    <subcellularLocation>
        <location evidence="1">Endoplasmic reticulum membrane</location>
        <topology evidence="1">Peripheral membrane protein</topology>
    </subcellularLocation>
</comment>
<dbReference type="GO" id="GO:0005789">
    <property type="term" value="C:endoplasmic reticulum membrane"/>
    <property type="evidence" value="ECO:0007669"/>
    <property type="project" value="UniProtKB-SubCell"/>
</dbReference>
<evidence type="ECO:0000259" key="8">
    <source>
        <dbReference type="PROSITE" id="PS50033"/>
    </source>
</evidence>
<gene>
    <name evidence="9" type="ORF">MCOS_LOCUS6774</name>
</gene>
<dbReference type="Proteomes" id="UP000267029">
    <property type="component" value="Unassembled WGS sequence"/>
</dbReference>
<evidence type="ECO:0000313" key="11">
    <source>
        <dbReference type="WBParaSite" id="MCU_002539-RA"/>
    </source>
</evidence>
<evidence type="ECO:0000313" key="9">
    <source>
        <dbReference type="EMBL" id="VDD80771.1"/>
    </source>
</evidence>
<dbReference type="Pfam" id="PF00789">
    <property type="entry name" value="UBX"/>
    <property type="match status" value="1"/>
</dbReference>
<feature type="domain" description="UBX" evidence="8">
    <location>
        <begin position="264"/>
        <end position="366"/>
    </location>
</feature>
<dbReference type="WBParaSite" id="MCU_002539-RA">
    <property type="protein sequence ID" value="MCU_002539-RA"/>
    <property type="gene ID" value="MCU_002539"/>
</dbReference>
<dbReference type="SUPFAM" id="SSF52833">
    <property type="entry name" value="Thioredoxin-like"/>
    <property type="match status" value="1"/>
</dbReference>
<evidence type="ECO:0000313" key="10">
    <source>
        <dbReference type="Proteomes" id="UP000267029"/>
    </source>
</evidence>
<dbReference type="InterPro" id="IPR029071">
    <property type="entry name" value="Ubiquitin-like_domsf"/>
</dbReference>
<evidence type="ECO:0000256" key="4">
    <source>
        <dbReference type="ARBA" id="ARBA00040925"/>
    </source>
</evidence>
<dbReference type="InterPro" id="IPR036249">
    <property type="entry name" value="Thioredoxin-like_sf"/>
</dbReference>
<evidence type="ECO:0000256" key="3">
    <source>
        <dbReference type="ARBA" id="ARBA00038812"/>
    </source>
</evidence>
<dbReference type="PANTHER" id="PTHR46424">
    <property type="entry name" value="UBX DOMAIN-CONTAINING PROTEIN 4"/>
    <property type="match status" value="1"/>
</dbReference>
<dbReference type="PANTHER" id="PTHR46424:SF1">
    <property type="entry name" value="UBX DOMAIN-CONTAINING PROTEIN 4"/>
    <property type="match status" value="1"/>
</dbReference>
<comment type="subunit">
    <text evidence="3">Directly interacts with VCP. Interacts with UBQLN1. Forms a complex with VCP and UBQLN1.</text>
</comment>
<dbReference type="SMART" id="SM00166">
    <property type="entry name" value="UBX"/>
    <property type="match status" value="1"/>
</dbReference>
<dbReference type="InterPro" id="IPR001012">
    <property type="entry name" value="UBX_dom"/>
</dbReference>
<feature type="region of interest" description="Disordered" evidence="7">
    <location>
        <begin position="117"/>
        <end position="160"/>
    </location>
</feature>
<feature type="compositionally biased region" description="Polar residues" evidence="7">
    <location>
        <begin position="431"/>
        <end position="441"/>
    </location>
</feature>
<evidence type="ECO:0000256" key="1">
    <source>
        <dbReference type="ARBA" id="ARBA00004406"/>
    </source>
</evidence>
<evidence type="ECO:0000256" key="2">
    <source>
        <dbReference type="ARBA" id="ARBA00023230"/>
    </source>
</evidence>
<dbReference type="OrthoDB" id="2445133at2759"/>
<dbReference type="EMBL" id="UXSR01005292">
    <property type="protein sequence ID" value="VDD80771.1"/>
    <property type="molecule type" value="Genomic_DNA"/>
</dbReference>
<evidence type="ECO:0000256" key="7">
    <source>
        <dbReference type="SAM" id="MobiDB-lite"/>
    </source>
</evidence>
<dbReference type="AlphaFoldDB" id="A0A0R3UHG4"/>
<evidence type="ECO:0000256" key="6">
    <source>
        <dbReference type="ARBA" id="ARBA00046062"/>
    </source>
</evidence>
<evidence type="ECO:0000256" key="5">
    <source>
        <dbReference type="ARBA" id="ARBA00041575"/>
    </source>
</evidence>
<comment type="function">
    <text evidence="6">Involved in endoplasmic reticulum-associated protein degradation (ERAD). Acts as a platform to recruit both UBQLN1 and VCP to the ER during ERAD.</text>
</comment>
<proteinExistence type="predicted"/>
<keyword evidence="10" id="KW-1185">Reference proteome</keyword>
<keyword evidence="2" id="KW-0834">Unfolded protein response</keyword>
<reference evidence="9 10" key="1">
    <citation type="submission" date="2018-10" db="EMBL/GenBank/DDBJ databases">
        <authorList>
            <consortium name="Pathogen Informatics"/>
        </authorList>
    </citation>
    <scope>NUCLEOTIDE SEQUENCE [LARGE SCALE GENOMIC DNA]</scope>
</reference>